<sequence>MPAKKVLITGGNGFIGTHLSAAYLKLGSAVGIVSRRNFVSAHTQKAPSYFVGDVGDIDFFSRVLKEYEPEVVIHLAALLKRSEIPAQQVFDENVRGTHTVIEGIVSASKKARLILIGTLEEVAGSLVPLSESSPLSPISRYSLSKACATIMVQYAVRHEGLKASVVRLPVVYGPGQSPGMFIPNCIIACLNGERFTVLSGEQERNFIFVDDVVRGIIAVDGSRIVKGDILHLDGGPENLLPIKDVAERIRSACKNGTILYGELVDTSSEIFSYATDSSATMKKLPKWRPTVSIDEGLEKTISWYKAHFI</sequence>
<accession>A0A2H0RHA8</accession>
<comment type="caution">
    <text evidence="3">The sequence shown here is derived from an EMBL/GenBank/DDBJ whole genome shotgun (WGS) entry which is preliminary data.</text>
</comment>
<organism evidence="3 4">
    <name type="scientific">Candidatus Vogelbacteria bacterium CG10_big_fil_rev_8_21_14_0_10_49_38</name>
    <dbReference type="NCBI Taxonomy" id="1975043"/>
    <lineage>
        <taxon>Bacteria</taxon>
        <taxon>Candidatus Vogeliibacteriota</taxon>
    </lineage>
</organism>
<name>A0A2H0RHA8_9BACT</name>
<dbReference type="Proteomes" id="UP000230431">
    <property type="component" value="Unassembled WGS sequence"/>
</dbReference>
<evidence type="ECO:0000313" key="3">
    <source>
        <dbReference type="EMBL" id="PIR45919.1"/>
    </source>
</evidence>
<dbReference type="SUPFAM" id="SSF51735">
    <property type="entry name" value="NAD(P)-binding Rossmann-fold domains"/>
    <property type="match status" value="1"/>
</dbReference>
<evidence type="ECO:0000256" key="1">
    <source>
        <dbReference type="ARBA" id="ARBA00007637"/>
    </source>
</evidence>
<dbReference type="InterPro" id="IPR001509">
    <property type="entry name" value="Epimerase_deHydtase"/>
</dbReference>
<feature type="domain" description="NAD-dependent epimerase/dehydratase" evidence="2">
    <location>
        <begin position="6"/>
        <end position="219"/>
    </location>
</feature>
<proteinExistence type="inferred from homology"/>
<dbReference type="AlphaFoldDB" id="A0A2H0RHA8"/>
<evidence type="ECO:0000313" key="4">
    <source>
        <dbReference type="Proteomes" id="UP000230431"/>
    </source>
</evidence>
<dbReference type="Gene3D" id="3.40.50.720">
    <property type="entry name" value="NAD(P)-binding Rossmann-like Domain"/>
    <property type="match status" value="1"/>
</dbReference>
<evidence type="ECO:0000259" key="2">
    <source>
        <dbReference type="Pfam" id="PF01370"/>
    </source>
</evidence>
<protein>
    <recommendedName>
        <fullName evidence="2">NAD-dependent epimerase/dehydratase domain-containing protein</fullName>
    </recommendedName>
</protein>
<dbReference type="Pfam" id="PF01370">
    <property type="entry name" value="Epimerase"/>
    <property type="match status" value="1"/>
</dbReference>
<comment type="similarity">
    <text evidence="1">Belongs to the NAD(P)-dependent epimerase/dehydratase family.</text>
</comment>
<dbReference type="PANTHER" id="PTHR43000">
    <property type="entry name" value="DTDP-D-GLUCOSE 4,6-DEHYDRATASE-RELATED"/>
    <property type="match status" value="1"/>
</dbReference>
<reference evidence="3 4" key="1">
    <citation type="submission" date="2017-09" db="EMBL/GenBank/DDBJ databases">
        <title>Depth-based differentiation of microbial function through sediment-hosted aquifers and enrichment of novel symbionts in the deep terrestrial subsurface.</title>
        <authorList>
            <person name="Probst A.J."/>
            <person name="Ladd B."/>
            <person name="Jarett J.K."/>
            <person name="Geller-Mcgrath D.E."/>
            <person name="Sieber C.M."/>
            <person name="Emerson J.B."/>
            <person name="Anantharaman K."/>
            <person name="Thomas B.C."/>
            <person name="Malmstrom R."/>
            <person name="Stieglmeier M."/>
            <person name="Klingl A."/>
            <person name="Woyke T."/>
            <person name="Ryan C.M."/>
            <person name="Banfield J.F."/>
        </authorList>
    </citation>
    <scope>NUCLEOTIDE SEQUENCE [LARGE SCALE GENOMIC DNA]</scope>
    <source>
        <strain evidence="3">CG10_big_fil_rev_8_21_14_0_10_49_38</strain>
    </source>
</reference>
<dbReference type="EMBL" id="PCYK01000020">
    <property type="protein sequence ID" value="PIR45919.1"/>
    <property type="molecule type" value="Genomic_DNA"/>
</dbReference>
<dbReference type="InterPro" id="IPR036291">
    <property type="entry name" value="NAD(P)-bd_dom_sf"/>
</dbReference>
<gene>
    <name evidence="3" type="ORF">COV08_02425</name>
</gene>